<dbReference type="InterPro" id="IPR016166">
    <property type="entry name" value="FAD-bd_PCMH"/>
</dbReference>
<dbReference type="InterPro" id="IPR006094">
    <property type="entry name" value="Oxid_FAD_bind_N"/>
</dbReference>
<dbReference type="Proteomes" id="UP000195386">
    <property type="component" value="Unassembled WGS sequence"/>
</dbReference>
<keyword evidence="16 19" id="KW-0961">Cell wall biogenesis/degradation</keyword>
<dbReference type="EC" id="1.3.1.98" evidence="5 19"/>
<dbReference type="PANTHER" id="PTHR21071">
    <property type="entry name" value="UDP-N-ACETYLENOLPYRUVOYLGLUCOSAMINE REDUCTASE"/>
    <property type="match status" value="1"/>
</dbReference>
<keyword evidence="7 19" id="KW-0963">Cytoplasm</keyword>
<evidence type="ECO:0000313" key="22">
    <source>
        <dbReference type="Proteomes" id="UP000195386"/>
    </source>
</evidence>
<feature type="domain" description="FAD-binding PCMH-type" evidence="20">
    <location>
        <begin position="9"/>
        <end position="178"/>
    </location>
</feature>
<dbReference type="InterPro" id="IPR016167">
    <property type="entry name" value="FAD-bd_PCMH_sub1"/>
</dbReference>
<keyword evidence="8 19" id="KW-0132">Cell division</keyword>
<evidence type="ECO:0000259" key="20">
    <source>
        <dbReference type="PROSITE" id="PS51387"/>
    </source>
</evidence>
<dbReference type="EMBL" id="NFII01000028">
    <property type="protein sequence ID" value="OUN97388.1"/>
    <property type="molecule type" value="Genomic_DNA"/>
</dbReference>
<keyword evidence="15 19" id="KW-0131">Cell cycle</keyword>
<evidence type="ECO:0000256" key="17">
    <source>
        <dbReference type="ARBA" id="ARBA00031026"/>
    </source>
</evidence>
<evidence type="ECO:0000256" key="18">
    <source>
        <dbReference type="ARBA" id="ARBA00048914"/>
    </source>
</evidence>
<keyword evidence="12 19" id="KW-0133">Cell shape</keyword>
<dbReference type="Gene3D" id="3.30.465.10">
    <property type="match status" value="1"/>
</dbReference>
<evidence type="ECO:0000256" key="7">
    <source>
        <dbReference type="ARBA" id="ARBA00022490"/>
    </source>
</evidence>
<dbReference type="Pfam" id="PF02873">
    <property type="entry name" value="MurB_C"/>
    <property type="match status" value="1"/>
</dbReference>
<evidence type="ECO:0000256" key="2">
    <source>
        <dbReference type="ARBA" id="ARBA00003921"/>
    </source>
</evidence>
<evidence type="ECO:0000256" key="1">
    <source>
        <dbReference type="ARBA" id="ARBA00001974"/>
    </source>
</evidence>
<evidence type="ECO:0000256" key="8">
    <source>
        <dbReference type="ARBA" id="ARBA00022618"/>
    </source>
</evidence>
<comment type="similarity">
    <text evidence="19">Belongs to the MurB family.</text>
</comment>
<evidence type="ECO:0000256" key="3">
    <source>
        <dbReference type="ARBA" id="ARBA00004496"/>
    </source>
</evidence>
<dbReference type="AlphaFoldDB" id="A0A1Y3YLQ7"/>
<dbReference type="GO" id="GO:0051301">
    <property type="term" value="P:cell division"/>
    <property type="evidence" value="ECO:0007669"/>
    <property type="project" value="UniProtKB-KW"/>
</dbReference>
<dbReference type="PANTHER" id="PTHR21071:SF4">
    <property type="entry name" value="UDP-N-ACETYLENOLPYRUVOYLGLUCOSAMINE REDUCTASE"/>
    <property type="match status" value="1"/>
</dbReference>
<dbReference type="SUPFAM" id="SSF56194">
    <property type="entry name" value="Uridine diphospho-N-Acetylenolpyruvylglucosamine reductase, MurB, C-terminal domain"/>
    <property type="match status" value="1"/>
</dbReference>
<evidence type="ECO:0000256" key="6">
    <source>
        <dbReference type="ARBA" id="ARBA00015188"/>
    </source>
</evidence>
<dbReference type="Gene3D" id="3.90.78.10">
    <property type="entry name" value="UDP-N-acetylenolpyruvoylglucosamine reductase, C-terminal domain"/>
    <property type="match status" value="1"/>
</dbReference>
<dbReference type="InterPro" id="IPR036635">
    <property type="entry name" value="MurB_C_sf"/>
</dbReference>
<evidence type="ECO:0000256" key="13">
    <source>
        <dbReference type="ARBA" id="ARBA00022984"/>
    </source>
</evidence>
<dbReference type="SUPFAM" id="SSF56176">
    <property type="entry name" value="FAD-binding/transporter-associated domain-like"/>
    <property type="match status" value="1"/>
</dbReference>
<feature type="active site" evidence="19">
    <location>
        <position position="322"/>
    </location>
</feature>
<dbReference type="Pfam" id="PF01565">
    <property type="entry name" value="FAD_binding_4"/>
    <property type="match status" value="1"/>
</dbReference>
<keyword evidence="13 19" id="KW-0573">Peptidoglycan synthesis</keyword>
<organism evidence="21 22">
    <name type="scientific">Bacteroides clarus</name>
    <dbReference type="NCBI Taxonomy" id="626929"/>
    <lineage>
        <taxon>Bacteria</taxon>
        <taxon>Pseudomonadati</taxon>
        <taxon>Bacteroidota</taxon>
        <taxon>Bacteroidia</taxon>
        <taxon>Bacteroidales</taxon>
        <taxon>Bacteroidaceae</taxon>
        <taxon>Bacteroides</taxon>
    </lineage>
</organism>
<keyword evidence="10 19" id="KW-0274">FAD</keyword>
<dbReference type="NCBIfam" id="TIGR00179">
    <property type="entry name" value="murB"/>
    <property type="match status" value="1"/>
</dbReference>
<evidence type="ECO:0000256" key="11">
    <source>
        <dbReference type="ARBA" id="ARBA00022857"/>
    </source>
</evidence>
<evidence type="ECO:0000256" key="14">
    <source>
        <dbReference type="ARBA" id="ARBA00023002"/>
    </source>
</evidence>
<dbReference type="HAMAP" id="MF_00037">
    <property type="entry name" value="MurB"/>
    <property type="match status" value="1"/>
</dbReference>
<evidence type="ECO:0000256" key="15">
    <source>
        <dbReference type="ARBA" id="ARBA00023306"/>
    </source>
</evidence>
<gene>
    <name evidence="19" type="primary">murB</name>
    <name evidence="21" type="ORF">B5F97_17585</name>
</gene>
<reference evidence="22" key="1">
    <citation type="submission" date="2017-04" db="EMBL/GenBank/DDBJ databases">
        <title>Function of individual gut microbiota members based on whole genome sequencing of pure cultures obtained from chicken caecum.</title>
        <authorList>
            <person name="Medvecky M."/>
            <person name="Cejkova D."/>
            <person name="Polansky O."/>
            <person name="Karasova D."/>
            <person name="Kubasova T."/>
            <person name="Cizek A."/>
            <person name="Rychlik I."/>
        </authorList>
    </citation>
    <scope>NUCLEOTIDE SEQUENCE [LARGE SCALE GENOMIC DNA]</scope>
    <source>
        <strain evidence="22">An43</strain>
    </source>
</reference>
<dbReference type="GO" id="GO:0008360">
    <property type="term" value="P:regulation of cell shape"/>
    <property type="evidence" value="ECO:0007669"/>
    <property type="project" value="UniProtKB-KW"/>
</dbReference>
<proteinExistence type="inferred from homology"/>
<dbReference type="GO" id="GO:0009252">
    <property type="term" value="P:peptidoglycan biosynthetic process"/>
    <property type="evidence" value="ECO:0007669"/>
    <property type="project" value="UniProtKB-UniRule"/>
</dbReference>
<evidence type="ECO:0000256" key="9">
    <source>
        <dbReference type="ARBA" id="ARBA00022630"/>
    </source>
</evidence>
<dbReference type="GO" id="GO:0071555">
    <property type="term" value="P:cell wall organization"/>
    <property type="evidence" value="ECO:0007669"/>
    <property type="project" value="UniProtKB-KW"/>
</dbReference>
<accession>A0A1Y3YLQ7</accession>
<dbReference type="InterPro" id="IPR036318">
    <property type="entry name" value="FAD-bd_PCMH-like_sf"/>
</dbReference>
<dbReference type="RefSeq" id="WP_087427054.1">
    <property type="nucleotide sequence ID" value="NZ_CAMMFP010000008.1"/>
</dbReference>
<comment type="pathway">
    <text evidence="4 19">Cell wall biogenesis; peptidoglycan biosynthesis.</text>
</comment>
<feature type="active site" description="Proton donor" evidence="19">
    <location>
        <position position="226"/>
    </location>
</feature>
<dbReference type="PROSITE" id="PS51387">
    <property type="entry name" value="FAD_PCMH"/>
    <property type="match status" value="1"/>
</dbReference>
<sequence length="327" mass="36421">MRIPNTFGFDVKAAVYAEYHSVEELEKWIAEGRVTSPFLHIGCGSNLLFVKDYDGMVLHSRIGGVEVTAEDDERVRVRVGAGVIWDDFAAYCVERGWYGAENLSLIPGEVGAGAVQNIGAYGVEVKDIIASVETINIRGEKRVYQKDECEYAYRKSLFKKPEMKSVFVTYVNFVLSKKERYTLDYGTIRQELAKYPSVNLAVLRRVIIAIRESKLPDPKVLGNAGSFFMNPIVPRAQFEALLNRYPAMPHYEVDAERVKIPAGWMIDRCGWKGKALGPAAVHDKQALVLVNLGGATGKDVVALSDAVRASVKEKFGVEIHPEVNFIE</sequence>
<keyword evidence="14 19" id="KW-0560">Oxidoreductase</keyword>
<evidence type="ECO:0000256" key="12">
    <source>
        <dbReference type="ARBA" id="ARBA00022960"/>
    </source>
</evidence>
<evidence type="ECO:0000313" key="21">
    <source>
        <dbReference type="EMBL" id="OUN97388.1"/>
    </source>
</evidence>
<dbReference type="InterPro" id="IPR011601">
    <property type="entry name" value="MurB_C"/>
</dbReference>
<comment type="function">
    <text evidence="2 19">Cell wall formation.</text>
</comment>
<dbReference type="InterPro" id="IPR003170">
    <property type="entry name" value="MurB"/>
</dbReference>
<comment type="catalytic activity">
    <reaction evidence="18 19">
        <text>UDP-N-acetyl-alpha-D-muramate + NADP(+) = UDP-N-acetyl-3-O-(1-carboxyvinyl)-alpha-D-glucosamine + NADPH + H(+)</text>
        <dbReference type="Rhea" id="RHEA:12248"/>
        <dbReference type="ChEBI" id="CHEBI:15378"/>
        <dbReference type="ChEBI" id="CHEBI:57783"/>
        <dbReference type="ChEBI" id="CHEBI:58349"/>
        <dbReference type="ChEBI" id="CHEBI:68483"/>
        <dbReference type="ChEBI" id="CHEBI:70757"/>
        <dbReference type="EC" id="1.3.1.98"/>
    </reaction>
</comment>
<dbReference type="GO" id="GO:0005829">
    <property type="term" value="C:cytosol"/>
    <property type="evidence" value="ECO:0007669"/>
    <property type="project" value="TreeGrafter"/>
</dbReference>
<keyword evidence="11 19" id="KW-0521">NADP</keyword>
<dbReference type="GO" id="GO:0008762">
    <property type="term" value="F:UDP-N-acetylmuramate dehydrogenase activity"/>
    <property type="evidence" value="ECO:0007669"/>
    <property type="project" value="UniProtKB-UniRule"/>
</dbReference>
<feature type="active site" evidence="19">
    <location>
        <position position="154"/>
    </location>
</feature>
<dbReference type="NCBIfam" id="NF000755">
    <property type="entry name" value="PRK00046.1"/>
    <property type="match status" value="1"/>
</dbReference>
<evidence type="ECO:0000256" key="16">
    <source>
        <dbReference type="ARBA" id="ARBA00023316"/>
    </source>
</evidence>
<dbReference type="InterPro" id="IPR016169">
    <property type="entry name" value="FAD-bd_PCMH_sub2"/>
</dbReference>
<evidence type="ECO:0000256" key="4">
    <source>
        <dbReference type="ARBA" id="ARBA00004752"/>
    </source>
</evidence>
<evidence type="ECO:0000256" key="19">
    <source>
        <dbReference type="HAMAP-Rule" id="MF_00037"/>
    </source>
</evidence>
<comment type="caution">
    <text evidence="21">The sequence shown here is derived from an EMBL/GenBank/DDBJ whole genome shotgun (WGS) entry which is preliminary data.</text>
</comment>
<dbReference type="Gene3D" id="3.30.43.10">
    <property type="entry name" value="Uridine Diphospho-n-acetylenolpyruvylglucosamine Reductase, domain 2"/>
    <property type="match status" value="1"/>
</dbReference>
<evidence type="ECO:0000256" key="5">
    <source>
        <dbReference type="ARBA" id="ARBA00012518"/>
    </source>
</evidence>
<keyword evidence="9 19" id="KW-0285">Flavoprotein</keyword>
<dbReference type="UniPathway" id="UPA00219"/>
<comment type="subcellular location">
    <subcellularLocation>
        <location evidence="3 19">Cytoplasm</location>
    </subcellularLocation>
</comment>
<comment type="cofactor">
    <cofactor evidence="1 19">
        <name>FAD</name>
        <dbReference type="ChEBI" id="CHEBI:57692"/>
    </cofactor>
</comment>
<evidence type="ECO:0000256" key="10">
    <source>
        <dbReference type="ARBA" id="ARBA00022827"/>
    </source>
</evidence>
<dbReference type="GO" id="GO:0071949">
    <property type="term" value="F:FAD binding"/>
    <property type="evidence" value="ECO:0007669"/>
    <property type="project" value="InterPro"/>
</dbReference>
<name>A0A1Y3YLQ7_9BACE</name>
<protein>
    <recommendedName>
        <fullName evidence="6 19">UDP-N-acetylenolpyruvoylglucosamine reductase</fullName>
        <ecNumber evidence="5 19">1.3.1.98</ecNumber>
    </recommendedName>
    <alternativeName>
        <fullName evidence="17 19">UDP-N-acetylmuramate dehydrogenase</fullName>
    </alternativeName>
</protein>